<accession>B4RR70</accession>
<evidence type="ECO:0000256" key="1">
    <source>
        <dbReference type="SAM" id="MobiDB-lite"/>
    </source>
</evidence>
<name>B4RR70_NEIG2</name>
<sequence length="43" mass="4847">MPPVRGRMAASAPSAPFHFTPPFRNPPDPTCGMKRLSRREAFY</sequence>
<gene>
    <name evidence="2" type="ordered locus">NGK_2528</name>
</gene>
<reference evidence="2 3" key="1">
    <citation type="journal article" date="2008" name="J. Bacteriol.">
        <title>Complete genome sequence of Neisseria gonorrhoeae NCCP11945.</title>
        <authorList>
            <person name="Chung G.T."/>
            <person name="Yoo J.S."/>
            <person name="Oh H.B."/>
            <person name="Lee Y.S."/>
            <person name="Cha S.H."/>
            <person name="Kim S.J."/>
            <person name="Yoo C.K."/>
        </authorList>
    </citation>
    <scope>NUCLEOTIDE SEQUENCE [LARGE SCALE GENOMIC DNA]</scope>
    <source>
        <strain evidence="2 3">NCCP11945</strain>
    </source>
</reference>
<dbReference type="HOGENOM" id="CLU_3236464_0_0_4"/>
<proteinExistence type="predicted"/>
<organism evidence="2 3">
    <name type="scientific">Neisseria gonorrhoeae (strain NCCP11945)</name>
    <dbReference type="NCBI Taxonomy" id="521006"/>
    <lineage>
        <taxon>Bacteria</taxon>
        <taxon>Pseudomonadati</taxon>
        <taxon>Pseudomonadota</taxon>
        <taxon>Betaproteobacteria</taxon>
        <taxon>Neisseriales</taxon>
        <taxon>Neisseriaceae</taxon>
        <taxon>Neisseria</taxon>
    </lineage>
</organism>
<dbReference type="Proteomes" id="UP000002564">
    <property type="component" value="Chromosome"/>
</dbReference>
<evidence type="ECO:0000313" key="2">
    <source>
        <dbReference type="EMBL" id="ACF31128.1"/>
    </source>
</evidence>
<evidence type="ECO:0000313" key="3">
    <source>
        <dbReference type="Proteomes" id="UP000002564"/>
    </source>
</evidence>
<dbReference type="EMBL" id="CP001050">
    <property type="protein sequence ID" value="ACF31128.1"/>
    <property type="molecule type" value="Genomic_DNA"/>
</dbReference>
<dbReference type="AlphaFoldDB" id="B4RR70"/>
<dbReference type="KEGG" id="ngk:NGK_2528"/>
<feature type="region of interest" description="Disordered" evidence="1">
    <location>
        <begin position="1"/>
        <end position="31"/>
    </location>
</feature>
<protein>
    <submittedName>
        <fullName evidence="2">Acyl-CoA dehydrogenase, C-terminal</fullName>
    </submittedName>
</protein>